<reference evidence="2" key="1">
    <citation type="submission" date="2018-02" db="EMBL/GenBank/DDBJ databases">
        <title>Rhizophora mucronata_Transcriptome.</title>
        <authorList>
            <person name="Meera S.P."/>
            <person name="Sreeshan A."/>
            <person name="Augustine A."/>
        </authorList>
    </citation>
    <scope>NUCLEOTIDE SEQUENCE</scope>
    <source>
        <tissue evidence="2">Leaf</tissue>
    </source>
</reference>
<sequence length="91" mass="10327">MLALGPNLYVSRFVHDFLHGVLYELVKGIELLADQPFLFEIGGDDGPGVFLCDLLVTFFIILHHLLLPIHWLIVLTIVLHDRGFQTVLSFN</sequence>
<keyword evidence="1" id="KW-0472">Membrane</keyword>
<dbReference type="AlphaFoldDB" id="A0A2P2K7T1"/>
<feature type="transmembrane region" description="Helical" evidence="1">
    <location>
        <begin position="54"/>
        <end position="79"/>
    </location>
</feature>
<protein>
    <submittedName>
        <fullName evidence="2">Uncharacterized protein MANES_16G027100</fullName>
    </submittedName>
</protein>
<name>A0A2P2K7T1_RHIMU</name>
<proteinExistence type="predicted"/>
<keyword evidence="1" id="KW-1133">Transmembrane helix</keyword>
<evidence type="ECO:0000256" key="1">
    <source>
        <dbReference type="SAM" id="Phobius"/>
    </source>
</evidence>
<evidence type="ECO:0000313" key="2">
    <source>
        <dbReference type="EMBL" id="MBX01756.1"/>
    </source>
</evidence>
<keyword evidence="1" id="KW-0812">Transmembrane</keyword>
<organism evidence="2">
    <name type="scientific">Rhizophora mucronata</name>
    <name type="common">Asiatic mangrove</name>
    <dbReference type="NCBI Taxonomy" id="61149"/>
    <lineage>
        <taxon>Eukaryota</taxon>
        <taxon>Viridiplantae</taxon>
        <taxon>Streptophyta</taxon>
        <taxon>Embryophyta</taxon>
        <taxon>Tracheophyta</taxon>
        <taxon>Spermatophyta</taxon>
        <taxon>Magnoliopsida</taxon>
        <taxon>eudicotyledons</taxon>
        <taxon>Gunneridae</taxon>
        <taxon>Pentapetalae</taxon>
        <taxon>rosids</taxon>
        <taxon>fabids</taxon>
        <taxon>Malpighiales</taxon>
        <taxon>Rhizophoraceae</taxon>
        <taxon>Rhizophora</taxon>
    </lineage>
</organism>
<dbReference type="EMBL" id="GGEC01021272">
    <property type="protein sequence ID" value="MBX01756.1"/>
    <property type="molecule type" value="Transcribed_RNA"/>
</dbReference>
<accession>A0A2P2K7T1</accession>